<evidence type="ECO:0000313" key="2">
    <source>
        <dbReference type="EMBL" id="EFO86869.1"/>
    </source>
</evidence>
<accession>E3LZ34</accession>
<dbReference type="OMA" id="DSAIACW"/>
<organism evidence="3">
    <name type="scientific">Caenorhabditis remanei</name>
    <name type="common">Caenorhabditis vulgaris</name>
    <dbReference type="NCBI Taxonomy" id="31234"/>
    <lineage>
        <taxon>Eukaryota</taxon>
        <taxon>Metazoa</taxon>
        <taxon>Ecdysozoa</taxon>
        <taxon>Nematoda</taxon>
        <taxon>Chromadorea</taxon>
        <taxon>Rhabditida</taxon>
        <taxon>Rhabditina</taxon>
        <taxon>Rhabditomorpha</taxon>
        <taxon>Rhabditoidea</taxon>
        <taxon>Rhabditidae</taxon>
        <taxon>Peloderinae</taxon>
        <taxon>Caenorhabditis</taxon>
    </lineage>
</organism>
<keyword evidence="1" id="KW-0472">Membrane</keyword>
<keyword evidence="3" id="KW-1185">Reference proteome</keyword>
<dbReference type="EMBL" id="DS268419">
    <property type="protein sequence ID" value="EFO86869.1"/>
    <property type="molecule type" value="Genomic_DNA"/>
</dbReference>
<dbReference type="eggNOG" id="ENOG502RVRH">
    <property type="taxonomic scope" value="Eukaryota"/>
</dbReference>
<reference evidence="2" key="1">
    <citation type="submission" date="2007-07" db="EMBL/GenBank/DDBJ databases">
        <title>PCAP assembly of the Caenorhabditis remanei genome.</title>
        <authorList>
            <consortium name="The Caenorhabditis remanei Sequencing Consortium"/>
            <person name="Wilson R.K."/>
        </authorList>
    </citation>
    <scope>NUCLEOTIDE SEQUENCE [LARGE SCALE GENOMIC DNA]</scope>
    <source>
        <strain evidence="2">PB4641</strain>
    </source>
</reference>
<proteinExistence type="predicted"/>
<dbReference type="Proteomes" id="UP000008281">
    <property type="component" value="Unassembled WGS sequence"/>
</dbReference>
<gene>
    <name evidence="2" type="ORF">CRE_04560</name>
</gene>
<dbReference type="OrthoDB" id="5839236at2759"/>
<evidence type="ECO:0000313" key="3">
    <source>
        <dbReference type="Proteomes" id="UP000008281"/>
    </source>
</evidence>
<keyword evidence="1" id="KW-1133">Transmembrane helix</keyword>
<dbReference type="HOGENOM" id="CLU_343628_0_0_1"/>
<dbReference type="FunCoup" id="E3LZ34">
    <property type="interactions" value="1725"/>
</dbReference>
<protein>
    <submittedName>
        <fullName evidence="2">Uncharacterized protein</fullName>
    </submittedName>
</protein>
<feature type="transmembrane region" description="Helical" evidence="1">
    <location>
        <begin position="754"/>
        <end position="774"/>
    </location>
</feature>
<evidence type="ECO:0000256" key="1">
    <source>
        <dbReference type="SAM" id="Phobius"/>
    </source>
</evidence>
<sequence length="824" mass="93549">MEDAPEKKRRKLTTALKEAIGAHSQKPEENIEKPIALALITQDLLNKIQASRRPQTVLEVTLKICKEKKSEAHVEEAFLSIFRKHFAILGIDSAITCWKLIEEHLNESESLNEVTIANEFIKTSNLLGHGFGKLLQTIKSNLPSVIRKTWNHGRLADSLSIAYSLVSLILAESVYGDDQTNSESVSEYWKKEILTEKSMKKNYGMRMLSLLAGEEDLRKYFLTKTEIDDNQLQLLSEIYFNHIEFFSGILHESNCIQLLGKVIDTHLESNQLRLLKNRIKTAETSLSPILYYSMIDSFRRFFEFTDTELISIENFESLKSKEVAKQLPSICSISKKPHKMTNKNAKKLKDFLDLIRHVAEKSEDHTCLAAFSILTINIAMIFDDSKTWSVCKSILKNLPIDVLEKLVKAGKGLDNEATSILRETKNLTEERNEPRKFVNRSGSAVIEKLEADISVEDSITLLQGVHSSEAKKDVFVFVRNPHMMTNKNAKKMKDFVDLIRHVDEKSEDHTCFAAFSILTINIAMIFDDSKTWSVCKSILKNLPIDVLEKLVKAGKGLDNEAKSILRETKNLTEERNEPRKSVARTLRVDSIVKFVEDIPGGESLNELKLYKLLIEMYGGSPIESLALQIVFARIAADGWADLDRTPGTEKTDESWFLVIVKMIDLLETAMKSAKNSIIKSYTALYCQLFSQVLKNSQKFIRNSLNAVASKTLTSEMESEFVLRRHKLTQDVARLVDAMKRNESYFSMVRISTIMFTYILIFQLTASIIGDAVFYGSDSLLAMSKLHSLADKNTSGLLATNLPVVERTRYKKFLSTITKASKRVY</sequence>
<name>E3LZ34_CAERE</name>
<keyword evidence="1" id="KW-0812">Transmembrane</keyword>
<dbReference type="AlphaFoldDB" id="E3LZ34"/>
<dbReference type="InParanoid" id="E3LZ34"/>